<keyword evidence="2" id="KW-1185">Reference proteome</keyword>
<dbReference type="AlphaFoldDB" id="A0A5B9MM99"/>
<dbReference type="Proteomes" id="UP000321353">
    <property type="component" value="Chromosome"/>
</dbReference>
<protein>
    <submittedName>
        <fullName evidence="1">Uncharacterized protein</fullName>
    </submittedName>
</protein>
<organism evidence="1 2">
    <name type="scientific">Stieleria maiorica</name>
    <dbReference type="NCBI Taxonomy" id="2795974"/>
    <lineage>
        <taxon>Bacteria</taxon>
        <taxon>Pseudomonadati</taxon>
        <taxon>Planctomycetota</taxon>
        <taxon>Planctomycetia</taxon>
        <taxon>Pirellulales</taxon>
        <taxon>Pirellulaceae</taxon>
        <taxon>Stieleria</taxon>
    </lineage>
</organism>
<dbReference type="EMBL" id="CP036264">
    <property type="protein sequence ID" value="QEG01540.1"/>
    <property type="molecule type" value="Genomic_DNA"/>
</dbReference>
<sequence length="212" mass="24048">MRLTDRDSEIVSTLAARVRLFTLNQIARTWWASSKHSHDQARKRLKQLEDELLLRRIRLTVVELHELSSPIVTWAPGQDQPNLGSAAWKMQSRWHATPRPVSAYIATKAAAKQFGGAATGRLKHHYQATHDIGVAEMYLQLRKSRADLIQYWVGEDILAPHRRRQKLPDAVIASLPGATPQLVLEFGGAYDKARLLAFHQECSANALPYEIW</sequence>
<evidence type="ECO:0000313" key="1">
    <source>
        <dbReference type="EMBL" id="QEG01540.1"/>
    </source>
</evidence>
<dbReference type="RefSeq" id="WP_147870608.1">
    <property type="nucleotide sequence ID" value="NZ_CP036264.1"/>
</dbReference>
<evidence type="ECO:0000313" key="2">
    <source>
        <dbReference type="Proteomes" id="UP000321353"/>
    </source>
</evidence>
<name>A0A5B9MM99_9BACT</name>
<accession>A0A5B9MM99</accession>
<gene>
    <name evidence="1" type="ORF">Mal15_56170</name>
</gene>
<reference evidence="1 2" key="1">
    <citation type="submission" date="2019-02" db="EMBL/GenBank/DDBJ databases">
        <title>Planctomycetal bacteria perform biofilm scaping via a novel small molecule.</title>
        <authorList>
            <person name="Jeske O."/>
            <person name="Boedeker C."/>
            <person name="Wiegand S."/>
            <person name="Breitling P."/>
            <person name="Kallscheuer N."/>
            <person name="Jogler M."/>
            <person name="Rohde M."/>
            <person name="Petersen J."/>
            <person name="Medema M.H."/>
            <person name="Surup F."/>
            <person name="Jogler C."/>
        </authorList>
    </citation>
    <scope>NUCLEOTIDE SEQUENCE [LARGE SCALE GENOMIC DNA]</scope>
    <source>
        <strain evidence="1 2">Mal15</strain>
    </source>
</reference>
<dbReference type="KEGG" id="smam:Mal15_56170"/>
<proteinExistence type="predicted"/>